<keyword evidence="11" id="KW-0805">Transcription regulation</keyword>
<dbReference type="Proteomes" id="UP000821837">
    <property type="component" value="Chromosome 5"/>
</dbReference>
<keyword evidence="7" id="KW-0677">Repeat</keyword>
<name>A0A9D4PT11_RHISA</name>
<evidence type="ECO:0000256" key="18">
    <source>
        <dbReference type="SAM" id="MobiDB-lite"/>
    </source>
</evidence>
<dbReference type="CDD" id="cd19170">
    <property type="entry name" value="SET_KMT2A_2B"/>
    <property type="match status" value="1"/>
</dbReference>
<dbReference type="SMART" id="SM00508">
    <property type="entry name" value="PostSET"/>
    <property type="match status" value="1"/>
</dbReference>
<feature type="compositionally biased region" description="Pro residues" evidence="18">
    <location>
        <begin position="1222"/>
        <end position="1232"/>
    </location>
</feature>
<dbReference type="GO" id="GO:0005634">
    <property type="term" value="C:nucleus"/>
    <property type="evidence" value="ECO:0007669"/>
    <property type="project" value="UniProtKB-SubCell"/>
</dbReference>
<accession>A0A9D4PT11</accession>
<dbReference type="InterPro" id="IPR046341">
    <property type="entry name" value="SET_dom_sf"/>
</dbReference>
<evidence type="ECO:0000256" key="5">
    <source>
        <dbReference type="ARBA" id="ARBA00022691"/>
    </source>
</evidence>
<evidence type="ECO:0000256" key="1">
    <source>
        <dbReference type="ARBA" id="ARBA00004123"/>
    </source>
</evidence>
<keyword evidence="3" id="KW-0489">Methyltransferase</keyword>
<dbReference type="Gene3D" id="2.170.270.10">
    <property type="entry name" value="SET domain"/>
    <property type="match status" value="1"/>
</dbReference>
<evidence type="ECO:0000256" key="16">
    <source>
        <dbReference type="ARBA" id="ARBA00071661"/>
    </source>
</evidence>
<dbReference type="InterPro" id="IPR001965">
    <property type="entry name" value="Znf_PHD"/>
</dbReference>
<organism evidence="23 24">
    <name type="scientific">Rhipicephalus sanguineus</name>
    <name type="common">Brown dog tick</name>
    <name type="synonym">Ixodes sanguineus</name>
    <dbReference type="NCBI Taxonomy" id="34632"/>
    <lineage>
        <taxon>Eukaryota</taxon>
        <taxon>Metazoa</taxon>
        <taxon>Ecdysozoa</taxon>
        <taxon>Arthropoda</taxon>
        <taxon>Chelicerata</taxon>
        <taxon>Arachnida</taxon>
        <taxon>Acari</taxon>
        <taxon>Parasitiformes</taxon>
        <taxon>Ixodida</taxon>
        <taxon>Ixodoidea</taxon>
        <taxon>Ixodidae</taxon>
        <taxon>Rhipicephalinae</taxon>
        <taxon>Rhipicephalus</taxon>
        <taxon>Rhipicephalus</taxon>
    </lineage>
</organism>
<sequence>MYAPLVPKVVDHPLSSRQLSKKSVGHGNQPLVQALLWDEYERSKLISSGFPLVSAKQFAVQAVCFLCGSAGEEEVCIKCICCKSCGATSSKNSSWNFDLSLCHECMLLREKDSPIVSFQMVQCSQCQKWIHARCDGISEELYQVLSLLPETELYLCRLCEPDSPRLWLGTAERVLQERLRCIMSSLVELQKASKDRCQVLEQAVPTPPDLMASPDETQDKDGPLDSTQPTAALARTELHFVDLVKVQRRLECGEYTTVKEFCEDVLQATTDSRVSVQMVRDLLGKLLEEAFPNLRPSPLPPTPPHEPSALLGAPGSLLLADAVLPPHGDHLYAQCQARPNGNGPPEPQQPGVLRDTAEQGVDSRQCVLCGQPGDDSCNKSGRLLYAGQDNWVHVNCALWSAEVFEQGDGSLHRVHSAISRGRYLRCEVCGIVGATVGCCVRGCPANFHFGCAQAAQAVFQADKKVFCSFHQGNVNREVVEGDKFSVCRAVYVDQQDVNSKWQKAWEGTLDQEMTLIAGAMTIECLGHLTEASDLENILVPVNYRCRRMFWSTQNPRQRVVYVCRTYEVRPPRPPPCEEDWGTNVTIAHDDPPPSASALAQCDISSENCDNTGGGLMVPTSEGLPAPPSAPDLDDLDAKILDELARCVQNSDSQMDFAELLENISRSCDPASASARNSTGGGSSSSSCSVAPTASVNSGGSEFAEAATSATPPVVANQSLTVCQDKSVRSVDVAKCEAATASVVGGQDQQPFHRDSVHGAVETPPASAVPLPEAHVTVQSGGQQLSNSGATPSPLKFVAKPVKQQQQSVCGCTCENRTAKAAASKLAMTPSRVRSRPPASPKTILPKVPGSQGCQQRSRPTPCQQQPHQHHHQPQQHHQHHQQQQQQRATSMVPPALQAQSPCLGIPPVAATQPLVSYSPYAYNFPMINQFPSTINMTSVSCDKFEVYEVPGGTIIIPRQHYRLENCVSTLSMAAAGAQVAYLGSLPLVAAPFMQPAAPPLTFIGGLGGQAAAPVMPLALQSPSMCGQVPLVAGGGLVANAGVVAPGVASAGLMTSVTSQTSVVNTSPAPGSRSCSTAKRVPCYANAHRNMLAQKQCAKAAMMRKRMLQSGKQVAKTIVAQSQTFVSRERCAKCVVLPVRTAAAATAGVAAASDTLKVVPTATAASPPATPVVTPASTTLAPSPPVLPVAAQAQRSAPSPEVYPEPDSSTEFLSGPGRVSPVLLPPPQPPFSPSPQESPRGAGDSGSLGAESIFALLQKAAQRILQDGWPTDTDPEPCPPTSSNAVPPDGKEPVHSTVGMLPPAVPLREEVRSSHFDRPYIVYEISSEDGFLHSSPDAHEVWRYLFEKLQDARAGANMQPLTNDDVDGFALMGLTHKAVVYLTEQLRGADNCENYVFKYHKRNSTKAKNPSGCARLEGFKSRGHHDMFKFLASAHRSPPCYDPSNDNGDEVEVLHKSSRRLTSLDLPMAMRFRHLKNTAKEAVGVYRSSIHGRGLYCKRNIDGGEMIIEYAGEVIRAALTDKREKYYESKGIGCYMFRIDDHEVVDATMHGNAARFINHSCEPNCYSKVITVDNKKHIVIFALRSILKGEELTYDYKFPIEDVKIPCSCGSRRCRKFLN</sequence>
<feature type="domain" description="PHD-type" evidence="22">
    <location>
        <begin position="363"/>
        <end position="471"/>
    </location>
</feature>
<keyword evidence="15" id="KW-0539">Nucleus</keyword>
<dbReference type="CDD" id="cd15508">
    <property type="entry name" value="PHD3_KMT2A_like"/>
    <property type="match status" value="1"/>
</dbReference>
<dbReference type="PANTHER" id="PTHR45838:SF9">
    <property type="entry name" value="LEUKEMIA PROTEIN, MLL, PUTATIVE-RELATED"/>
    <property type="match status" value="1"/>
</dbReference>
<feature type="domain" description="SET" evidence="20">
    <location>
        <begin position="1480"/>
        <end position="1596"/>
    </location>
</feature>
<dbReference type="InterPro" id="IPR001214">
    <property type="entry name" value="SET_dom"/>
</dbReference>
<keyword evidence="4" id="KW-0808">Transferase</keyword>
<evidence type="ECO:0000313" key="23">
    <source>
        <dbReference type="EMBL" id="KAH7951874.1"/>
    </source>
</evidence>
<feature type="region of interest" description="Disordered" evidence="18">
    <location>
        <begin position="204"/>
        <end position="228"/>
    </location>
</feature>
<dbReference type="GO" id="GO:0003677">
    <property type="term" value="F:DNA binding"/>
    <property type="evidence" value="ECO:0007669"/>
    <property type="project" value="UniProtKB-KW"/>
</dbReference>
<evidence type="ECO:0000256" key="3">
    <source>
        <dbReference type="ARBA" id="ARBA00022603"/>
    </source>
</evidence>
<dbReference type="PANTHER" id="PTHR45838">
    <property type="entry name" value="HISTONE-LYSINE-N-METHYLTRANSFERASE 2 KMT2 FAMILY MEMBER"/>
    <property type="match status" value="1"/>
</dbReference>
<dbReference type="Pfam" id="PF05965">
    <property type="entry name" value="FYRC"/>
    <property type="match status" value="1"/>
</dbReference>
<evidence type="ECO:0000256" key="14">
    <source>
        <dbReference type="ARBA" id="ARBA00023163"/>
    </source>
</evidence>
<comment type="subcellular location">
    <subcellularLocation>
        <location evidence="1">Nucleus</location>
    </subcellularLocation>
</comment>
<gene>
    <name evidence="23" type="ORF">HPB52_014404</name>
</gene>
<keyword evidence="9" id="KW-0862">Zinc</keyword>
<evidence type="ECO:0000256" key="7">
    <source>
        <dbReference type="ARBA" id="ARBA00022737"/>
    </source>
</evidence>
<dbReference type="InterPro" id="IPR013083">
    <property type="entry name" value="Znf_RING/FYVE/PHD"/>
</dbReference>
<evidence type="ECO:0000259" key="20">
    <source>
        <dbReference type="PROSITE" id="PS50280"/>
    </source>
</evidence>
<feature type="region of interest" description="Disordered" evidence="18">
    <location>
        <begin position="610"/>
        <end position="633"/>
    </location>
</feature>
<dbReference type="InterPro" id="IPR003889">
    <property type="entry name" value="FYrich_C"/>
</dbReference>
<keyword evidence="13" id="KW-0238">DNA-binding</keyword>
<feature type="region of interest" description="Disordered" evidence="18">
    <location>
        <begin position="1189"/>
        <end position="1247"/>
    </location>
</feature>
<feature type="domain" description="PHD-type" evidence="19">
    <location>
        <begin position="61"/>
        <end position="162"/>
    </location>
</feature>
<evidence type="ECO:0000256" key="12">
    <source>
        <dbReference type="ARBA" id="ARBA00023117"/>
    </source>
</evidence>
<evidence type="ECO:0000256" key="9">
    <source>
        <dbReference type="ARBA" id="ARBA00022833"/>
    </source>
</evidence>
<evidence type="ECO:0000256" key="10">
    <source>
        <dbReference type="ARBA" id="ARBA00022853"/>
    </source>
</evidence>
<keyword evidence="6" id="KW-0479">Metal-binding</keyword>
<dbReference type="PROSITE" id="PS51543">
    <property type="entry name" value="FYRC"/>
    <property type="match status" value="1"/>
</dbReference>
<dbReference type="GO" id="GO:0042800">
    <property type="term" value="F:histone H3K4 methyltransferase activity"/>
    <property type="evidence" value="ECO:0007669"/>
    <property type="project" value="UniProtKB-ARBA"/>
</dbReference>
<dbReference type="PROSITE" id="PS50280">
    <property type="entry name" value="SET"/>
    <property type="match status" value="1"/>
</dbReference>
<dbReference type="SUPFAM" id="SSF82199">
    <property type="entry name" value="SET domain"/>
    <property type="match status" value="1"/>
</dbReference>
<dbReference type="PROSITE" id="PS50016">
    <property type="entry name" value="ZF_PHD_2"/>
    <property type="match status" value="1"/>
</dbReference>
<evidence type="ECO:0000313" key="24">
    <source>
        <dbReference type="Proteomes" id="UP000821837"/>
    </source>
</evidence>
<keyword evidence="24" id="KW-1185">Reference proteome</keyword>
<reference evidence="23" key="1">
    <citation type="journal article" date="2020" name="Cell">
        <title>Large-Scale Comparative Analyses of Tick Genomes Elucidate Their Genetic Diversity and Vector Capacities.</title>
        <authorList>
            <consortium name="Tick Genome and Microbiome Consortium (TIGMIC)"/>
            <person name="Jia N."/>
            <person name="Wang J."/>
            <person name="Shi W."/>
            <person name="Du L."/>
            <person name="Sun Y."/>
            <person name="Zhan W."/>
            <person name="Jiang J.F."/>
            <person name="Wang Q."/>
            <person name="Zhang B."/>
            <person name="Ji P."/>
            <person name="Bell-Sakyi L."/>
            <person name="Cui X.M."/>
            <person name="Yuan T.T."/>
            <person name="Jiang B.G."/>
            <person name="Yang W.F."/>
            <person name="Lam T.T."/>
            <person name="Chang Q.C."/>
            <person name="Ding S.J."/>
            <person name="Wang X.J."/>
            <person name="Zhu J.G."/>
            <person name="Ruan X.D."/>
            <person name="Zhao L."/>
            <person name="Wei J.T."/>
            <person name="Ye R.Z."/>
            <person name="Que T.C."/>
            <person name="Du C.H."/>
            <person name="Zhou Y.H."/>
            <person name="Cheng J.X."/>
            <person name="Dai P.F."/>
            <person name="Guo W.B."/>
            <person name="Han X.H."/>
            <person name="Huang E.J."/>
            <person name="Li L.F."/>
            <person name="Wei W."/>
            <person name="Gao Y.C."/>
            <person name="Liu J.Z."/>
            <person name="Shao H.Z."/>
            <person name="Wang X."/>
            <person name="Wang C.C."/>
            <person name="Yang T.C."/>
            <person name="Huo Q.B."/>
            <person name="Li W."/>
            <person name="Chen H.Y."/>
            <person name="Chen S.E."/>
            <person name="Zhou L.G."/>
            <person name="Ni X.B."/>
            <person name="Tian J.H."/>
            <person name="Sheng Y."/>
            <person name="Liu T."/>
            <person name="Pan Y.S."/>
            <person name="Xia L.Y."/>
            <person name="Li J."/>
            <person name="Zhao F."/>
            <person name="Cao W.C."/>
        </authorList>
    </citation>
    <scope>NUCLEOTIDE SEQUENCE</scope>
    <source>
        <strain evidence="23">Rsan-2018</strain>
    </source>
</reference>
<evidence type="ECO:0000259" key="22">
    <source>
        <dbReference type="PROSITE" id="PS51805"/>
    </source>
</evidence>
<evidence type="ECO:0000256" key="11">
    <source>
        <dbReference type="ARBA" id="ARBA00023015"/>
    </source>
</evidence>
<feature type="domain" description="Post-SET" evidence="21">
    <location>
        <begin position="1602"/>
        <end position="1618"/>
    </location>
</feature>
<dbReference type="InterPro" id="IPR003888">
    <property type="entry name" value="FYrich_N"/>
</dbReference>
<feature type="compositionally biased region" description="Low complexity" evidence="18">
    <location>
        <begin position="670"/>
        <end position="694"/>
    </location>
</feature>
<evidence type="ECO:0000256" key="2">
    <source>
        <dbReference type="ARBA" id="ARBA00012183"/>
    </source>
</evidence>
<dbReference type="Gene3D" id="3.30.160.360">
    <property type="match status" value="2"/>
</dbReference>
<keyword evidence="8 17" id="KW-0863">Zinc-finger</keyword>
<dbReference type="PROSITE" id="PS51542">
    <property type="entry name" value="FYRN"/>
    <property type="match status" value="1"/>
</dbReference>
<proteinExistence type="predicted"/>
<dbReference type="SMART" id="SM00249">
    <property type="entry name" value="PHD"/>
    <property type="match status" value="2"/>
</dbReference>
<evidence type="ECO:0000256" key="17">
    <source>
        <dbReference type="PROSITE-ProRule" id="PRU00146"/>
    </source>
</evidence>
<protein>
    <recommendedName>
        <fullName evidence="16">Histone-lysine N-methyltransferase trithorax</fullName>
        <ecNumber evidence="2">2.1.1.355</ecNumber>
    </recommendedName>
</protein>
<dbReference type="Gene3D" id="3.30.40.10">
    <property type="entry name" value="Zinc/RING finger domain, C3HC4 (zinc finger)"/>
    <property type="match status" value="2"/>
</dbReference>
<dbReference type="SMART" id="SM00317">
    <property type="entry name" value="SET"/>
    <property type="match status" value="1"/>
</dbReference>
<evidence type="ECO:0000256" key="4">
    <source>
        <dbReference type="ARBA" id="ARBA00022679"/>
    </source>
</evidence>
<feature type="region of interest" description="Disordered" evidence="18">
    <location>
        <begin position="822"/>
        <end position="893"/>
    </location>
</feature>
<evidence type="ECO:0000256" key="15">
    <source>
        <dbReference type="ARBA" id="ARBA00023242"/>
    </source>
</evidence>
<keyword evidence="10" id="KW-0156">Chromatin regulator</keyword>
<dbReference type="FunFam" id="2.170.270.10:FF:000004">
    <property type="entry name" value="Histone-lysine N-methyltransferase"/>
    <property type="match status" value="1"/>
</dbReference>
<evidence type="ECO:0000256" key="6">
    <source>
        <dbReference type="ARBA" id="ARBA00022723"/>
    </source>
</evidence>
<dbReference type="InterPro" id="IPR047219">
    <property type="entry name" value="KMT2A_2B_SET"/>
</dbReference>
<dbReference type="EMBL" id="JABSTV010001251">
    <property type="protein sequence ID" value="KAH7951874.1"/>
    <property type="molecule type" value="Genomic_DNA"/>
</dbReference>
<dbReference type="PROSITE" id="PS50868">
    <property type="entry name" value="POST_SET"/>
    <property type="match status" value="1"/>
</dbReference>
<feature type="compositionally biased region" description="Polar residues" evidence="18">
    <location>
        <begin position="851"/>
        <end position="862"/>
    </location>
</feature>
<feature type="region of interest" description="Disordered" evidence="18">
    <location>
        <begin position="669"/>
        <end position="698"/>
    </location>
</feature>
<dbReference type="InterPro" id="IPR019787">
    <property type="entry name" value="Znf_PHD-finger"/>
</dbReference>
<keyword evidence="14" id="KW-0804">Transcription</keyword>
<dbReference type="InterPro" id="IPR003616">
    <property type="entry name" value="Post-SET_dom"/>
</dbReference>
<dbReference type="PROSITE" id="PS51805">
    <property type="entry name" value="EPHD"/>
    <property type="match status" value="1"/>
</dbReference>
<feature type="region of interest" description="Disordered" evidence="18">
    <location>
        <begin position="1266"/>
        <end position="1294"/>
    </location>
</feature>
<dbReference type="SUPFAM" id="SSF57903">
    <property type="entry name" value="FYVE/PHD zinc finger"/>
    <property type="match status" value="1"/>
</dbReference>
<reference evidence="23" key="2">
    <citation type="submission" date="2021-09" db="EMBL/GenBank/DDBJ databases">
        <authorList>
            <person name="Jia N."/>
            <person name="Wang J."/>
            <person name="Shi W."/>
            <person name="Du L."/>
            <person name="Sun Y."/>
            <person name="Zhan W."/>
            <person name="Jiang J."/>
            <person name="Wang Q."/>
            <person name="Zhang B."/>
            <person name="Ji P."/>
            <person name="Sakyi L.B."/>
            <person name="Cui X."/>
            <person name="Yuan T."/>
            <person name="Jiang B."/>
            <person name="Yang W."/>
            <person name="Lam T.T.-Y."/>
            <person name="Chang Q."/>
            <person name="Ding S."/>
            <person name="Wang X."/>
            <person name="Zhu J."/>
            <person name="Ruan X."/>
            <person name="Zhao L."/>
            <person name="Wei J."/>
            <person name="Que T."/>
            <person name="Du C."/>
            <person name="Cheng J."/>
            <person name="Dai P."/>
            <person name="Han X."/>
            <person name="Huang E."/>
            <person name="Gao Y."/>
            <person name="Liu J."/>
            <person name="Shao H."/>
            <person name="Ye R."/>
            <person name="Li L."/>
            <person name="Wei W."/>
            <person name="Wang X."/>
            <person name="Wang C."/>
            <person name="Huo Q."/>
            <person name="Li W."/>
            <person name="Guo W."/>
            <person name="Chen H."/>
            <person name="Chen S."/>
            <person name="Zhou L."/>
            <person name="Zhou L."/>
            <person name="Ni X."/>
            <person name="Tian J."/>
            <person name="Zhou Y."/>
            <person name="Sheng Y."/>
            <person name="Liu T."/>
            <person name="Pan Y."/>
            <person name="Xia L."/>
            <person name="Li J."/>
            <person name="Zhao F."/>
            <person name="Cao W."/>
        </authorList>
    </citation>
    <scope>NUCLEOTIDE SEQUENCE</scope>
    <source>
        <strain evidence="23">Rsan-2018</strain>
        <tissue evidence="23">Larvae</tissue>
    </source>
</reference>
<comment type="caution">
    <text evidence="23">The sequence shown here is derived from an EMBL/GenBank/DDBJ whole genome shotgun (WGS) entry which is preliminary data.</text>
</comment>
<dbReference type="EC" id="2.1.1.355" evidence="2"/>
<dbReference type="GO" id="GO:0140949">
    <property type="term" value="F:histone H3K9 trimethyltransferase activity"/>
    <property type="evidence" value="ECO:0007669"/>
    <property type="project" value="UniProtKB-EC"/>
</dbReference>
<dbReference type="FunFam" id="3.30.40.10:FF:000002">
    <property type="entry name" value="Histone-lysine N-methyltransferase"/>
    <property type="match status" value="1"/>
</dbReference>
<dbReference type="InterPro" id="IPR034732">
    <property type="entry name" value="EPHD"/>
</dbReference>
<dbReference type="GO" id="GO:0008270">
    <property type="term" value="F:zinc ion binding"/>
    <property type="evidence" value="ECO:0007669"/>
    <property type="project" value="UniProtKB-KW"/>
</dbReference>
<evidence type="ECO:0000256" key="8">
    <source>
        <dbReference type="ARBA" id="ARBA00022771"/>
    </source>
</evidence>
<dbReference type="VEuPathDB" id="VectorBase:RSAN_049017"/>
<dbReference type="SMART" id="SM00542">
    <property type="entry name" value="FYRC"/>
    <property type="match status" value="1"/>
</dbReference>
<feature type="compositionally biased region" description="Basic residues" evidence="18">
    <location>
        <begin position="867"/>
        <end position="880"/>
    </location>
</feature>
<evidence type="ECO:0000259" key="19">
    <source>
        <dbReference type="PROSITE" id="PS50016"/>
    </source>
</evidence>
<dbReference type="GO" id="GO:0005700">
    <property type="term" value="C:polytene chromosome"/>
    <property type="evidence" value="ECO:0007669"/>
    <property type="project" value="UniProtKB-ARBA"/>
</dbReference>
<dbReference type="InterPro" id="IPR011011">
    <property type="entry name" value="Znf_FYVE_PHD"/>
</dbReference>
<feature type="region of interest" description="Disordered" evidence="18">
    <location>
        <begin position="334"/>
        <end position="356"/>
    </location>
</feature>
<evidence type="ECO:0000259" key="21">
    <source>
        <dbReference type="PROSITE" id="PS50868"/>
    </source>
</evidence>
<dbReference type="Pfam" id="PF00856">
    <property type="entry name" value="SET"/>
    <property type="match status" value="1"/>
</dbReference>
<evidence type="ECO:0000256" key="13">
    <source>
        <dbReference type="ARBA" id="ARBA00023125"/>
    </source>
</evidence>
<dbReference type="SMART" id="SM00541">
    <property type="entry name" value="FYRN"/>
    <property type="match status" value="1"/>
</dbReference>
<dbReference type="GO" id="GO:0032259">
    <property type="term" value="P:methylation"/>
    <property type="evidence" value="ECO:0007669"/>
    <property type="project" value="UniProtKB-KW"/>
</dbReference>
<dbReference type="Pfam" id="PF05964">
    <property type="entry name" value="FYRN"/>
    <property type="match status" value="1"/>
</dbReference>
<keyword evidence="12" id="KW-0103">Bromodomain</keyword>
<dbReference type="Pfam" id="PF13771">
    <property type="entry name" value="zf-HC5HC2H"/>
    <property type="match status" value="1"/>
</dbReference>
<keyword evidence="5" id="KW-0949">S-adenosyl-L-methionine</keyword>